<dbReference type="GO" id="GO:0016020">
    <property type="term" value="C:membrane"/>
    <property type="evidence" value="ECO:0007669"/>
    <property type="project" value="InterPro"/>
</dbReference>
<feature type="transmembrane region" description="Helical" evidence="3">
    <location>
        <begin position="109"/>
        <end position="132"/>
    </location>
</feature>
<evidence type="ECO:0000256" key="2">
    <source>
        <dbReference type="RuleBase" id="RU003750"/>
    </source>
</evidence>
<keyword evidence="3" id="KW-0472">Membrane</keyword>
<feature type="transmembrane region" description="Helical" evidence="3">
    <location>
        <begin position="176"/>
        <end position="195"/>
    </location>
</feature>
<dbReference type="InterPro" id="IPR000462">
    <property type="entry name" value="CDP-OH_P_trans"/>
</dbReference>
<dbReference type="Gene3D" id="1.20.120.1760">
    <property type="match status" value="1"/>
</dbReference>
<comment type="caution">
    <text evidence="4">The sequence shown here is derived from an EMBL/GenBank/DDBJ whole genome shotgun (WGS) entry which is preliminary data.</text>
</comment>
<keyword evidence="5" id="KW-1185">Reference proteome</keyword>
<comment type="similarity">
    <text evidence="2">Belongs to the CDP-alcohol phosphatidyltransferase class-I family.</text>
</comment>
<keyword evidence="1 2" id="KW-0808">Transferase</keyword>
<name>A0A2W2ASD4_9HYPH</name>
<dbReference type="PROSITE" id="PS00379">
    <property type="entry name" value="CDP_ALCOHOL_P_TRANSF"/>
    <property type="match status" value="1"/>
</dbReference>
<dbReference type="AlphaFoldDB" id="A0A2W2ASD4"/>
<dbReference type="InterPro" id="IPR043130">
    <property type="entry name" value="CDP-OH_PTrfase_TM_dom"/>
</dbReference>
<dbReference type="GO" id="GO:0016780">
    <property type="term" value="F:phosphotransferase activity, for other substituted phosphate groups"/>
    <property type="evidence" value="ECO:0007669"/>
    <property type="project" value="InterPro"/>
</dbReference>
<gene>
    <name evidence="4" type="ORF">DK847_12150</name>
</gene>
<protein>
    <submittedName>
        <fullName evidence="4">CDP-alcohol phosphatidyltransferase family protein</fullName>
    </submittedName>
</protein>
<evidence type="ECO:0000313" key="4">
    <source>
        <dbReference type="EMBL" id="PZF76552.1"/>
    </source>
</evidence>
<accession>A0A2W2ASD4</accession>
<evidence type="ECO:0000313" key="5">
    <source>
        <dbReference type="Proteomes" id="UP000248795"/>
    </source>
</evidence>
<keyword evidence="3" id="KW-0812">Transmembrane</keyword>
<keyword evidence="3" id="KW-1133">Transmembrane helix</keyword>
<evidence type="ECO:0000256" key="1">
    <source>
        <dbReference type="ARBA" id="ARBA00022679"/>
    </source>
</evidence>
<organism evidence="4 5">
    <name type="scientific">Aestuariivirga litoralis</name>
    <dbReference type="NCBI Taxonomy" id="2650924"/>
    <lineage>
        <taxon>Bacteria</taxon>
        <taxon>Pseudomonadati</taxon>
        <taxon>Pseudomonadota</taxon>
        <taxon>Alphaproteobacteria</taxon>
        <taxon>Hyphomicrobiales</taxon>
        <taxon>Aestuariivirgaceae</taxon>
        <taxon>Aestuariivirga</taxon>
    </lineage>
</organism>
<dbReference type="InterPro" id="IPR048254">
    <property type="entry name" value="CDP_ALCOHOL_P_TRANSF_CS"/>
</dbReference>
<feature type="transmembrane region" description="Helical" evidence="3">
    <location>
        <begin position="36"/>
        <end position="60"/>
    </location>
</feature>
<dbReference type="RefSeq" id="WP_111198789.1">
    <property type="nucleotide sequence ID" value="NZ_QKVK01000005.1"/>
</dbReference>
<dbReference type="GO" id="GO:0008654">
    <property type="term" value="P:phospholipid biosynthetic process"/>
    <property type="evidence" value="ECO:0007669"/>
    <property type="project" value="InterPro"/>
</dbReference>
<sequence>MLDRLALKLVKPAVDAAARWLAARGITADQVTLAGFALGMLAAGLVASGHSLLALVPLLANRALDGIDGALARLSTSSERGAFLDISLDFVFYAAIPLAFGIAAPGENALAAAVLLAAFVVTGTSFLAFAVLAEKRGLKSTDYPSKAFYYLGGLTEGTETIACFLAMCVWPEHFAVLAYFYAALCALTAATRLHAGWKAFG</sequence>
<evidence type="ECO:0000256" key="3">
    <source>
        <dbReference type="SAM" id="Phobius"/>
    </source>
</evidence>
<proteinExistence type="inferred from homology"/>
<reference evidence="5" key="1">
    <citation type="submission" date="2018-06" db="EMBL/GenBank/DDBJ databases">
        <title>Aestuariibacter litoralis strain KCTC 52945T.</title>
        <authorList>
            <person name="Li X."/>
            <person name="Salam N."/>
            <person name="Li J.-L."/>
            <person name="Chen Y.-M."/>
            <person name="Yang Z.-W."/>
            <person name="Zhang L.-Y."/>
            <person name="Han M.-X."/>
            <person name="Xiao M."/>
            <person name="Li W.-J."/>
        </authorList>
    </citation>
    <scope>NUCLEOTIDE SEQUENCE [LARGE SCALE GENOMIC DNA]</scope>
    <source>
        <strain evidence="5">KCTC 52945</strain>
    </source>
</reference>
<dbReference type="EMBL" id="QKVK01000005">
    <property type="protein sequence ID" value="PZF76552.1"/>
    <property type="molecule type" value="Genomic_DNA"/>
</dbReference>
<dbReference type="Pfam" id="PF01066">
    <property type="entry name" value="CDP-OH_P_transf"/>
    <property type="match status" value="1"/>
</dbReference>
<feature type="transmembrane region" description="Helical" evidence="3">
    <location>
        <begin position="148"/>
        <end position="170"/>
    </location>
</feature>
<feature type="transmembrane region" description="Helical" evidence="3">
    <location>
        <begin position="81"/>
        <end position="103"/>
    </location>
</feature>
<dbReference type="Proteomes" id="UP000248795">
    <property type="component" value="Unassembled WGS sequence"/>
</dbReference>